<accession>A0A4Q7ZIH3</accession>
<reference evidence="1 2" key="1">
    <citation type="submission" date="2019-02" db="EMBL/GenBank/DDBJ databases">
        <title>Sequencing the genomes of 1000 actinobacteria strains.</title>
        <authorList>
            <person name="Klenk H.-P."/>
        </authorList>
    </citation>
    <scope>NUCLEOTIDE SEQUENCE [LARGE SCALE GENOMIC DNA]</scope>
    <source>
        <strain evidence="1 2">DSM 45162</strain>
    </source>
</reference>
<dbReference type="AlphaFoldDB" id="A0A4Q7ZIH3"/>
<sequence length="53" mass="5696">MAALIDTALIRAFVTVRVPVTTGMTLHSVTTIGLGCRTLRKPDQTSRAIENPT</sequence>
<organism evidence="1 2">
    <name type="scientific">Krasilnikovia cinnamomea</name>
    <dbReference type="NCBI Taxonomy" id="349313"/>
    <lineage>
        <taxon>Bacteria</taxon>
        <taxon>Bacillati</taxon>
        <taxon>Actinomycetota</taxon>
        <taxon>Actinomycetes</taxon>
        <taxon>Micromonosporales</taxon>
        <taxon>Micromonosporaceae</taxon>
        <taxon>Krasilnikovia</taxon>
    </lineage>
</organism>
<dbReference type="Proteomes" id="UP000292564">
    <property type="component" value="Unassembled WGS sequence"/>
</dbReference>
<keyword evidence="2" id="KW-1185">Reference proteome</keyword>
<evidence type="ECO:0000313" key="1">
    <source>
        <dbReference type="EMBL" id="RZU50264.1"/>
    </source>
</evidence>
<comment type="caution">
    <text evidence="1">The sequence shown here is derived from an EMBL/GenBank/DDBJ whole genome shotgun (WGS) entry which is preliminary data.</text>
</comment>
<evidence type="ECO:0000313" key="2">
    <source>
        <dbReference type="Proteomes" id="UP000292564"/>
    </source>
</evidence>
<gene>
    <name evidence="1" type="ORF">EV385_2031</name>
</gene>
<dbReference type="EMBL" id="SHKY01000001">
    <property type="protein sequence ID" value="RZU50264.1"/>
    <property type="molecule type" value="Genomic_DNA"/>
</dbReference>
<proteinExistence type="predicted"/>
<name>A0A4Q7ZIH3_9ACTN</name>
<protein>
    <submittedName>
        <fullName evidence="1">Uncharacterized protein</fullName>
    </submittedName>
</protein>